<feature type="non-terminal residue" evidence="2">
    <location>
        <position position="79"/>
    </location>
</feature>
<organism evidence="2">
    <name type="scientific">marine sediment metagenome</name>
    <dbReference type="NCBI Taxonomy" id="412755"/>
    <lineage>
        <taxon>unclassified sequences</taxon>
        <taxon>metagenomes</taxon>
        <taxon>ecological metagenomes</taxon>
    </lineage>
</organism>
<keyword evidence="1" id="KW-1133">Transmembrane helix</keyword>
<keyword evidence="1" id="KW-0812">Transmembrane</keyword>
<gene>
    <name evidence="2" type="ORF">S01H4_13864</name>
</gene>
<evidence type="ECO:0000256" key="1">
    <source>
        <dbReference type="SAM" id="Phobius"/>
    </source>
</evidence>
<feature type="transmembrane region" description="Helical" evidence="1">
    <location>
        <begin position="20"/>
        <end position="40"/>
    </location>
</feature>
<dbReference type="AlphaFoldDB" id="X0YNF2"/>
<sequence length="79" mass="8970">MQTGEPFKKAILSLVKWKVLAAVVLALLVFITLEGLWAGLEEWHYRSDSWKGVVQDKFKSQGTSVWVLLIKTYNGLFVS</sequence>
<comment type="caution">
    <text evidence="2">The sequence shown here is derived from an EMBL/GenBank/DDBJ whole genome shotgun (WGS) entry which is preliminary data.</text>
</comment>
<evidence type="ECO:0000313" key="2">
    <source>
        <dbReference type="EMBL" id="GAG57690.1"/>
    </source>
</evidence>
<name>X0YNF2_9ZZZZ</name>
<dbReference type="EMBL" id="BART01006094">
    <property type="protein sequence ID" value="GAG57690.1"/>
    <property type="molecule type" value="Genomic_DNA"/>
</dbReference>
<accession>X0YNF2</accession>
<reference evidence="2" key="1">
    <citation type="journal article" date="2014" name="Front. Microbiol.">
        <title>High frequency of phylogenetically diverse reductive dehalogenase-homologous genes in deep subseafloor sedimentary metagenomes.</title>
        <authorList>
            <person name="Kawai M."/>
            <person name="Futagami T."/>
            <person name="Toyoda A."/>
            <person name="Takaki Y."/>
            <person name="Nishi S."/>
            <person name="Hori S."/>
            <person name="Arai W."/>
            <person name="Tsubouchi T."/>
            <person name="Morono Y."/>
            <person name="Uchiyama I."/>
            <person name="Ito T."/>
            <person name="Fujiyama A."/>
            <person name="Inagaki F."/>
            <person name="Takami H."/>
        </authorList>
    </citation>
    <scope>NUCLEOTIDE SEQUENCE</scope>
    <source>
        <strain evidence="2">Expedition CK06-06</strain>
    </source>
</reference>
<protein>
    <submittedName>
        <fullName evidence="2">Uncharacterized protein</fullName>
    </submittedName>
</protein>
<keyword evidence="1" id="KW-0472">Membrane</keyword>
<proteinExistence type="predicted"/>